<evidence type="ECO:0000313" key="3">
    <source>
        <dbReference type="Proteomes" id="UP000034749"/>
    </source>
</evidence>
<comment type="caution">
    <text evidence="2">The sequence shown here is derived from an EMBL/GenBank/DDBJ whole genome shotgun (WGS) entry which is preliminary data.</text>
</comment>
<sequence>MRELEEITQKIAKNKTYLKDTYGVEEIGVFGSFARGDNDLNNDVDIPNAEALILNKPVYKAVLV</sequence>
<dbReference type="AlphaFoldDB" id="A0A0G0TSE9"/>
<evidence type="ECO:0000259" key="1">
    <source>
        <dbReference type="Pfam" id="PF01909"/>
    </source>
</evidence>
<dbReference type="InterPro" id="IPR043519">
    <property type="entry name" value="NT_sf"/>
</dbReference>
<dbReference type="CDD" id="cd05403">
    <property type="entry name" value="NT_KNTase_like"/>
    <property type="match status" value="1"/>
</dbReference>
<dbReference type="Proteomes" id="UP000034749">
    <property type="component" value="Unassembled WGS sequence"/>
</dbReference>
<reference evidence="2 3" key="1">
    <citation type="journal article" date="2015" name="Nature">
        <title>rRNA introns, odd ribosomes, and small enigmatic genomes across a large radiation of phyla.</title>
        <authorList>
            <person name="Brown C.T."/>
            <person name="Hug L.A."/>
            <person name="Thomas B.C."/>
            <person name="Sharon I."/>
            <person name="Castelle C.J."/>
            <person name="Singh A."/>
            <person name="Wilkins M.J."/>
            <person name="Williams K.H."/>
            <person name="Banfield J.F."/>
        </authorList>
    </citation>
    <scope>NUCLEOTIDE SEQUENCE [LARGE SCALE GENOMIC DNA]</scope>
</reference>
<proteinExistence type="predicted"/>
<accession>A0A0G0TSE9</accession>
<dbReference type="Pfam" id="PF01909">
    <property type="entry name" value="NTP_transf_2"/>
    <property type="match status" value="1"/>
</dbReference>
<organism evidence="2 3">
    <name type="scientific">Candidatus Nomurabacteria bacterium GW2011_GWA2_40_9</name>
    <dbReference type="NCBI Taxonomy" id="1618734"/>
    <lineage>
        <taxon>Bacteria</taxon>
        <taxon>Candidatus Nomuraibacteriota</taxon>
    </lineage>
</organism>
<dbReference type="InterPro" id="IPR002934">
    <property type="entry name" value="Polymerase_NTP_transf_dom"/>
</dbReference>
<dbReference type="EMBL" id="LBZW01000001">
    <property type="protein sequence ID" value="KKR79883.1"/>
    <property type="molecule type" value="Genomic_DNA"/>
</dbReference>
<protein>
    <submittedName>
        <fullName evidence="2">Polymerase beta domain protein region protein</fullName>
    </submittedName>
</protein>
<dbReference type="Gene3D" id="3.30.460.10">
    <property type="entry name" value="Beta Polymerase, domain 2"/>
    <property type="match status" value="1"/>
</dbReference>
<evidence type="ECO:0000313" key="2">
    <source>
        <dbReference type="EMBL" id="KKR79883.1"/>
    </source>
</evidence>
<dbReference type="SUPFAM" id="SSF81301">
    <property type="entry name" value="Nucleotidyltransferase"/>
    <property type="match status" value="1"/>
</dbReference>
<gene>
    <name evidence="2" type="ORF">UU24_C0001G0042</name>
</gene>
<name>A0A0G0TSE9_9BACT</name>
<feature type="domain" description="Polymerase nucleotidyl transferase" evidence="1">
    <location>
        <begin position="14"/>
        <end position="46"/>
    </location>
</feature>
<dbReference type="GO" id="GO:0016779">
    <property type="term" value="F:nucleotidyltransferase activity"/>
    <property type="evidence" value="ECO:0007669"/>
    <property type="project" value="InterPro"/>
</dbReference>